<proteinExistence type="predicted"/>
<evidence type="ECO:0000313" key="3">
    <source>
        <dbReference type="EMBL" id="SPQ26938.1"/>
    </source>
</evidence>
<feature type="compositionally biased region" description="Basic and acidic residues" evidence="1">
    <location>
        <begin position="70"/>
        <end position="80"/>
    </location>
</feature>
<evidence type="ECO:0000256" key="1">
    <source>
        <dbReference type="SAM" id="MobiDB-lite"/>
    </source>
</evidence>
<feature type="region of interest" description="Disordered" evidence="1">
    <location>
        <begin position="240"/>
        <end position="293"/>
    </location>
</feature>
<organism evidence="3 4">
    <name type="scientific">Thermothielavioides terrestris</name>
    <dbReference type="NCBI Taxonomy" id="2587410"/>
    <lineage>
        <taxon>Eukaryota</taxon>
        <taxon>Fungi</taxon>
        <taxon>Dikarya</taxon>
        <taxon>Ascomycota</taxon>
        <taxon>Pezizomycotina</taxon>
        <taxon>Sordariomycetes</taxon>
        <taxon>Sordariomycetidae</taxon>
        <taxon>Sordariales</taxon>
        <taxon>Chaetomiaceae</taxon>
        <taxon>Thermothielavioides</taxon>
    </lineage>
</organism>
<dbReference type="PANTHER" id="PTHR39607">
    <property type="entry name" value="XANTHOCILLIN BIOSYNTHESIS CLUSTER TRANSCRIPTION FACTOR XANC-RELATED"/>
    <property type="match status" value="1"/>
</dbReference>
<dbReference type="InterPro" id="IPR052635">
    <property type="entry name" value="Sec_Metab_Biosynth_Reg"/>
</dbReference>
<feature type="compositionally biased region" description="Low complexity" evidence="1">
    <location>
        <begin position="27"/>
        <end position="36"/>
    </location>
</feature>
<dbReference type="EMBL" id="OUUZ01000018">
    <property type="protein sequence ID" value="SPQ26938.1"/>
    <property type="molecule type" value="Genomic_DNA"/>
</dbReference>
<evidence type="ECO:0000259" key="2">
    <source>
        <dbReference type="PROSITE" id="PS00036"/>
    </source>
</evidence>
<dbReference type="Proteomes" id="UP000289323">
    <property type="component" value="Unassembled WGS sequence"/>
</dbReference>
<dbReference type="Gene3D" id="1.20.5.170">
    <property type="match status" value="1"/>
</dbReference>
<dbReference type="AlphaFoldDB" id="A0A446BWN8"/>
<dbReference type="PANTHER" id="PTHR39607:SF1">
    <property type="entry name" value="B-ZIP TRANSCRIPTION FACTOR (EUROFUNG)"/>
    <property type="match status" value="1"/>
</dbReference>
<protein>
    <submittedName>
        <fullName evidence="3">25154125-f6e6-4d07-be30-3211bdecb170</fullName>
    </submittedName>
</protein>
<feature type="region of interest" description="Disordered" evidence="1">
    <location>
        <begin position="1"/>
        <end position="154"/>
    </location>
</feature>
<evidence type="ECO:0000313" key="4">
    <source>
        <dbReference type="Proteomes" id="UP000289323"/>
    </source>
</evidence>
<dbReference type="SUPFAM" id="SSF57959">
    <property type="entry name" value="Leucine zipper domain"/>
    <property type="match status" value="1"/>
</dbReference>
<feature type="domain" description="BZIP" evidence="2">
    <location>
        <begin position="51"/>
        <end position="66"/>
    </location>
</feature>
<feature type="compositionally biased region" description="Basic and acidic residues" evidence="1">
    <location>
        <begin position="41"/>
        <end position="53"/>
    </location>
</feature>
<reference evidence="3 4" key="1">
    <citation type="submission" date="2018-04" db="EMBL/GenBank/DDBJ databases">
        <authorList>
            <person name="Huttner S."/>
            <person name="Dainat J."/>
        </authorList>
    </citation>
    <scope>NUCLEOTIDE SEQUENCE [LARGE SCALE GENOMIC DNA]</scope>
</reference>
<dbReference type="CDD" id="cd14688">
    <property type="entry name" value="bZIP_YAP"/>
    <property type="match status" value="1"/>
</dbReference>
<feature type="compositionally biased region" description="Polar residues" evidence="1">
    <location>
        <begin position="82"/>
        <end position="91"/>
    </location>
</feature>
<dbReference type="InterPro" id="IPR004827">
    <property type="entry name" value="bZIP"/>
</dbReference>
<dbReference type="InterPro" id="IPR046347">
    <property type="entry name" value="bZIP_sf"/>
</dbReference>
<dbReference type="PROSITE" id="PS00036">
    <property type="entry name" value="BZIP_BASIC"/>
    <property type="match status" value="1"/>
</dbReference>
<gene>
    <name evidence="3" type="ORF">TT172_LOCUS9357</name>
</gene>
<sequence>MFATPQHTYAYAAPPAPPPTRHYANHSTSSAFSSSANPDEDWTKISDLAERRRIQNRIAQRNYRKKLKKRLEELERRAGTSDEGSPPSNEKPSPPAKTKRAQAPKAQRQTPPAPAKPVAQGQYTPPMHPDDEYLFPPSYDERERSHTPPMFTYSTYPPPPEDMMMAPYAAVQGYRPMPGDPYPEYLAPSAAPPVTLPPVTHFSDAIKREPGFPGGPADDGLAYMSYSGYHHLPGIDMGAGDPSPSYDHMPHTPPLSHSFDRSTTCSDSGSYEAAYPTTPLSMPGSPGLLQHHP</sequence>
<feature type="compositionally biased region" description="Low complexity" evidence="1">
    <location>
        <begin position="1"/>
        <end position="13"/>
    </location>
</feature>
<name>A0A446BWN8_9PEZI</name>
<accession>A0A446BWN8</accession>
<dbReference type="GO" id="GO:0003700">
    <property type="term" value="F:DNA-binding transcription factor activity"/>
    <property type="evidence" value="ECO:0007669"/>
    <property type="project" value="InterPro"/>
</dbReference>